<evidence type="ECO:0000256" key="9">
    <source>
        <dbReference type="SAM" id="Phobius"/>
    </source>
</evidence>
<dbReference type="GO" id="GO:0016740">
    <property type="term" value="F:transferase activity"/>
    <property type="evidence" value="ECO:0007669"/>
    <property type="project" value="UniProtKB-KW"/>
</dbReference>
<dbReference type="InterPro" id="IPR013014">
    <property type="entry name" value="PTS_EIIC_2"/>
</dbReference>
<feature type="domain" description="PTS EIIC type-2" evidence="10">
    <location>
        <begin position="8"/>
        <end position="433"/>
    </location>
</feature>
<accession>C8PCY2</accession>
<dbReference type="AlphaFoldDB" id="C8PCY2"/>
<dbReference type="PROSITE" id="PS51104">
    <property type="entry name" value="PTS_EIIC_TYPE_2"/>
    <property type="match status" value="1"/>
</dbReference>
<evidence type="ECO:0000256" key="3">
    <source>
        <dbReference type="ARBA" id="ARBA00022475"/>
    </source>
</evidence>
<sequence length="521" mass="58147">MQVLQSVVQWVLNLGSNVFVPFIMFIIGLAAGLKFKKSFVAALTLGVAFTGMTLVVNYMTSIITPAGKAMSKALSVSLTATDLGWTGVAAITWTAKVAFLFFPLLLVINFIMLALNWTKTLNVDMWNVWNKIFTYVLVYYMTNSMLFGFLVAGLQIIFELKAGDVFQRHIQDLTGMEAITVPHFITLFAVILMPLNRILDFFPIFNKPFDAEHIQKKLGIWGRNDTMGFIIGLLLGFGAGYGLSKSLTLGIEAAAAMSLFPMISKLFMEALNPIAASMGKFMKNHFKDREVYIGVDWPVLAGRSEFWVTLIILVPIELIFAMILPKNNVLPFAGIINLSFGVAALILTGANLLRMIVLGIITTPIFLYGGTYFAPMITKMAQTTHAVKVPAGTQISWSSFEGPDFRMLFGQAFSCKWWAIIGAIVWTLLFIWMYRYVSKAPLPSQRYHMNLDTEEVSDTTNTISSENVISDDYKSIDLHELDGKDLSNKKHVIPNLRRSNEDYKSVGLHDIDGKDFSALRH</sequence>
<keyword evidence="12" id="KW-1185">Reference proteome</keyword>
<dbReference type="EC" id="2.7.1.69" evidence="11"/>
<keyword evidence="8 9" id="KW-0472">Membrane</keyword>
<feature type="transmembrane region" description="Helical" evidence="9">
    <location>
        <begin position="99"/>
        <end position="117"/>
    </location>
</feature>
<keyword evidence="4" id="KW-0762">Sugar transport</keyword>
<evidence type="ECO:0000256" key="1">
    <source>
        <dbReference type="ARBA" id="ARBA00004651"/>
    </source>
</evidence>
<evidence type="ECO:0000256" key="4">
    <source>
        <dbReference type="ARBA" id="ARBA00022597"/>
    </source>
</evidence>
<dbReference type="InterPro" id="IPR013853">
    <property type="entry name" value="EIIC-GAT"/>
</dbReference>
<evidence type="ECO:0000256" key="5">
    <source>
        <dbReference type="ARBA" id="ARBA00022683"/>
    </source>
</evidence>
<proteinExistence type="predicted"/>
<feature type="transmembrane region" description="Helical" evidence="9">
    <location>
        <begin position="226"/>
        <end position="243"/>
    </location>
</feature>
<dbReference type="GO" id="GO:0015577">
    <property type="term" value="F:galactitol transmembrane transporter activity"/>
    <property type="evidence" value="ECO:0007669"/>
    <property type="project" value="InterPro"/>
</dbReference>
<gene>
    <name evidence="11" type="primary">pts36C</name>
    <name evidence="11" type="ORF">HMPREF0520_0952</name>
</gene>
<dbReference type="GO" id="GO:0005886">
    <property type="term" value="C:plasma membrane"/>
    <property type="evidence" value="ECO:0007669"/>
    <property type="project" value="UniProtKB-SubCell"/>
</dbReference>
<feature type="transmembrane region" description="Helical" evidence="9">
    <location>
        <begin position="137"/>
        <end position="158"/>
    </location>
</feature>
<evidence type="ECO:0000313" key="12">
    <source>
        <dbReference type="Proteomes" id="UP000004115"/>
    </source>
</evidence>
<keyword evidence="6 9" id="KW-0812">Transmembrane</keyword>
<evidence type="ECO:0000256" key="7">
    <source>
        <dbReference type="ARBA" id="ARBA00022989"/>
    </source>
</evidence>
<dbReference type="PIRSF" id="PIRSF006304">
    <property type="entry name" value="GatC"/>
    <property type="match status" value="1"/>
</dbReference>
<reference evidence="11 12" key="1">
    <citation type="submission" date="2009-09" db="EMBL/GenBank/DDBJ databases">
        <authorList>
            <person name="Qin X."/>
            <person name="Bachman B."/>
            <person name="Battles P."/>
            <person name="Bell A."/>
            <person name="Bess C."/>
            <person name="Bickham C."/>
            <person name="Chaboub L."/>
            <person name="Chen D."/>
            <person name="Coyle M."/>
            <person name="Deiros D.R."/>
            <person name="Dinh H."/>
            <person name="Forbes L."/>
            <person name="Fowler G."/>
            <person name="Francisco L."/>
            <person name="Fu Q."/>
            <person name="Gubbala S."/>
            <person name="Hale W."/>
            <person name="Han Y."/>
            <person name="Hemphill L."/>
            <person name="Highlander S.K."/>
            <person name="Hirani K."/>
            <person name="Hogues M."/>
            <person name="Jackson L."/>
            <person name="Jakkamsetti A."/>
            <person name="Javaid M."/>
            <person name="Jiang H."/>
            <person name="Korchina V."/>
            <person name="Kovar C."/>
            <person name="Lara F."/>
            <person name="Lee S."/>
            <person name="Mata R."/>
            <person name="Mathew T."/>
            <person name="Moen C."/>
            <person name="Morales K."/>
            <person name="Munidasa M."/>
            <person name="Nazareth L."/>
            <person name="Ngo R."/>
            <person name="Nguyen L."/>
            <person name="Okwuonu G."/>
            <person name="Ongeri F."/>
            <person name="Patil S."/>
            <person name="Petrosino J."/>
            <person name="Pham C."/>
            <person name="Pham P."/>
            <person name="Pu L.-L."/>
            <person name="Puazo M."/>
            <person name="Raj R."/>
            <person name="Reid J."/>
            <person name="Rouhana J."/>
            <person name="Saada N."/>
            <person name="Shang Y."/>
            <person name="Simmons D."/>
            <person name="Thornton R."/>
            <person name="Warren J."/>
            <person name="Weissenberger G."/>
            <person name="Zhang J."/>
            <person name="Zhang L."/>
            <person name="Zhou C."/>
            <person name="Zhu D."/>
            <person name="Muzny D."/>
            <person name="Worley K."/>
            <person name="Gibbs R."/>
        </authorList>
    </citation>
    <scope>NUCLEOTIDE SEQUENCE [LARGE SCALE GENOMIC DNA]</scope>
    <source>
        <strain evidence="11 12">DSM 13335</strain>
    </source>
</reference>
<keyword evidence="5" id="KW-0598">Phosphotransferase system</keyword>
<evidence type="ECO:0000259" key="10">
    <source>
        <dbReference type="PROSITE" id="PS51104"/>
    </source>
</evidence>
<feature type="transmembrane region" description="Helical" evidence="9">
    <location>
        <begin position="306"/>
        <end position="324"/>
    </location>
</feature>
<comment type="caution">
    <text evidence="11">The sequence shown here is derived from an EMBL/GenBank/DDBJ whole genome shotgun (WGS) entry which is preliminary data.</text>
</comment>
<keyword evidence="2" id="KW-0813">Transport</keyword>
<evidence type="ECO:0000256" key="2">
    <source>
        <dbReference type="ARBA" id="ARBA00022448"/>
    </source>
</evidence>
<evidence type="ECO:0000256" key="6">
    <source>
        <dbReference type="ARBA" id="ARBA00022692"/>
    </source>
</evidence>
<feature type="transmembrane region" description="Helical" evidence="9">
    <location>
        <begin position="330"/>
        <end position="348"/>
    </location>
</feature>
<dbReference type="OrthoDB" id="9787936at2"/>
<feature type="transmembrane region" description="Helical" evidence="9">
    <location>
        <begin position="355"/>
        <end position="374"/>
    </location>
</feature>
<dbReference type="GO" id="GO:0009401">
    <property type="term" value="P:phosphoenolpyruvate-dependent sugar phosphotransferase system"/>
    <property type="evidence" value="ECO:0007669"/>
    <property type="project" value="UniProtKB-KW"/>
</dbReference>
<keyword evidence="11" id="KW-0808">Transferase</keyword>
<protein>
    <submittedName>
        <fullName evidence="11">PTS system Galactitol-specific IIC component</fullName>
        <ecNumber evidence="11">2.7.1.69</ecNumber>
    </submittedName>
</protein>
<name>C8PCY2_9LACO</name>
<feature type="transmembrane region" description="Helical" evidence="9">
    <location>
        <begin position="12"/>
        <end position="33"/>
    </location>
</feature>
<comment type="subcellular location">
    <subcellularLocation>
        <location evidence="1">Cell membrane</location>
        <topology evidence="1">Multi-pass membrane protein</topology>
    </subcellularLocation>
</comment>
<keyword evidence="7 9" id="KW-1133">Transmembrane helix</keyword>
<dbReference type="Pfam" id="PF03611">
    <property type="entry name" value="EIIC-GAT"/>
    <property type="match status" value="1"/>
</dbReference>
<dbReference type="PANTHER" id="PTHR37324">
    <property type="entry name" value="PTS SYSTEM GALACTITOL-SPECIFIC EIIC COMPONENT"/>
    <property type="match status" value="1"/>
</dbReference>
<dbReference type="InterPro" id="IPR004703">
    <property type="entry name" value="PTS_sugar-sp_permease"/>
</dbReference>
<keyword evidence="3" id="KW-1003">Cell membrane</keyword>
<dbReference type="EMBL" id="ACLN01000012">
    <property type="protein sequence ID" value="EEW51686.1"/>
    <property type="molecule type" value="Genomic_DNA"/>
</dbReference>
<dbReference type="RefSeq" id="WP_006728996.1">
    <property type="nucleotide sequence ID" value="NZ_AZET01000006.1"/>
</dbReference>
<feature type="transmembrane region" description="Helical" evidence="9">
    <location>
        <begin position="249"/>
        <end position="268"/>
    </location>
</feature>
<organism evidence="11 12">
    <name type="scientific">Lactobacillus iners DSM 13335</name>
    <dbReference type="NCBI Taxonomy" id="525328"/>
    <lineage>
        <taxon>Bacteria</taxon>
        <taxon>Bacillati</taxon>
        <taxon>Bacillota</taxon>
        <taxon>Bacilli</taxon>
        <taxon>Lactobacillales</taxon>
        <taxon>Lactobacillaceae</taxon>
        <taxon>Lactobacillus</taxon>
    </lineage>
</organism>
<dbReference type="PANTHER" id="PTHR37324:SF2">
    <property type="entry name" value="PTS SYSTEM GALACTITOL-SPECIFIC EIIC COMPONENT"/>
    <property type="match status" value="1"/>
</dbReference>
<feature type="transmembrane region" description="Helical" evidence="9">
    <location>
        <begin position="39"/>
        <end position="61"/>
    </location>
</feature>
<evidence type="ECO:0000313" key="11">
    <source>
        <dbReference type="EMBL" id="EEW51686.1"/>
    </source>
</evidence>
<evidence type="ECO:0000256" key="8">
    <source>
        <dbReference type="ARBA" id="ARBA00023136"/>
    </source>
</evidence>
<feature type="transmembrane region" description="Helical" evidence="9">
    <location>
        <begin position="178"/>
        <end position="199"/>
    </location>
</feature>
<feature type="transmembrane region" description="Helical" evidence="9">
    <location>
        <begin position="417"/>
        <end position="437"/>
    </location>
</feature>
<dbReference type="HOGENOM" id="CLU_040393_1_0_9"/>
<dbReference type="Proteomes" id="UP000004115">
    <property type="component" value="Unassembled WGS sequence"/>
</dbReference>